<evidence type="ECO:0008006" key="4">
    <source>
        <dbReference type="Google" id="ProtNLM"/>
    </source>
</evidence>
<organism evidence="2 3">
    <name type="scientific">Uliginosibacterium flavum</name>
    <dbReference type="NCBI Taxonomy" id="1396831"/>
    <lineage>
        <taxon>Bacteria</taxon>
        <taxon>Pseudomonadati</taxon>
        <taxon>Pseudomonadota</taxon>
        <taxon>Betaproteobacteria</taxon>
        <taxon>Rhodocyclales</taxon>
        <taxon>Zoogloeaceae</taxon>
        <taxon>Uliginosibacterium</taxon>
    </lineage>
</organism>
<reference evidence="2 3" key="1">
    <citation type="submission" date="2024-07" db="EMBL/GenBank/DDBJ databases">
        <title>Uliginosibacterium flavum JJ3220;KACC:17644.</title>
        <authorList>
            <person name="Kim M.K."/>
        </authorList>
    </citation>
    <scope>NUCLEOTIDE SEQUENCE [LARGE SCALE GENOMIC DNA]</scope>
    <source>
        <strain evidence="2 3">KACC:17644</strain>
    </source>
</reference>
<sequence length="180" mass="18986">MKKALIAICVLSAACALAGCKNREEQLEAERSKGAAMVEDKAAMVKGVGQALQNDGKKAAAEITTGVGKVFGGVAEGVDRAYEAKIVMDASASARKLASERAVRLGADGEKKDGVKVYVLSGEAFKGKLQLRAQDGKGVEVGRSDKVESTLDADDATYVEFRFDSATPMSRVEKYVLHAL</sequence>
<dbReference type="PROSITE" id="PS51257">
    <property type="entry name" value="PROKAR_LIPOPROTEIN"/>
    <property type="match status" value="1"/>
</dbReference>
<evidence type="ECO:0000313" key="2">
    <source>
        <dbReference type="EMBL" id="MET7015031.1"/>
    </source>
</evidence>
<dbReference type="Proteomes" id="UP001549691">
    <property type="component" value="Unassembled WGS sequence"/>
</dbReference>
<accession>A0ABV2TM82</accession>
<gene>
    <name evidence="2" type="ORF">ABXR19_12580</name>
</gene>
<protein>
    <recommendedName>
        <fullName evidence="4">Lipoprotein</fullName>
    </recommendedName>
</protein>
<keyword evidence="1" id="KW-0732">Signal</keyword>
<evidence type="ECO:0000256" key="1">
    <source>
        <dbReference type="SAM" id="SignalP"/>
    </source>
</evidence>
<comment type="caution">
    <text evidence="2">The sequence shown here is derived from an EMBL/GenBank/DDBJ whole genome shotgun (WGS) entry which is preliminary data.</text>
</comment>
<name>A0ABV2TM82_9RHOO</name>
<feature type="chain" id="PRO_5045964584" description="Lipoprotein" evidence="1">
    <location>
        <begin position="19"/>
        <end position="180"/>
    </location>
</feature>
<proteinExistence type="predicted"/>
<evidence type="ECO:0000313" key="3">
    <source>
        <dbReference type="Proteomes" id="UP001549691"/>
    </source>
</evidence>
<dbReference type="RefSeq" id="WP_354601494.1">
    <property type="nucleotide sequence ID" value="NZ_JBEWZI010000012.1"/>
</dbReference>
<feature type="signal peptide" evidence="1">
    <location>
        <begin position="1"/>
        <end position="18"/>
    </location>
</feature>
<dbReference type="EMBL" id="JBEWZI010000012">
    <property type="protein sequence ID" value="MET7015031.1"/>
    <property type="molecule type" value="Genomic_DNA"/>
</dbReference>
<keyword evidence="3" id="KW-1185">Reference proteome</keyword>